<gene>
    <name evidence="2" type="ORF">C7A17_08555</name>
</gene>
<name>A0A2R3QM43_ECTME</name>
<evidence type="ECO:0000313" key="3">
    <source>
        <dbReference type="Proteomes" id="UP000238327"/>
    </source>
</evidence>
<proteinExistence type="predicted"/>
<dbReference type="InterPro" id="IPR012659">
    <property type="entry name" value="CHP02444"/>
</dbReference>
<protein>
    <submittedName>
        <fullName evidence="2">TIGR02444 family protein</fullName>
    </submittedName>
</protein>
<dbReference type="RefSeq" id="WP_106737633.1">
    <property type="nucleotide sequence ID" value="NZ_CP027657.1"/>
</dbReference>
<feature type="coiled-coil region" evidence="1">
    <location>
        <begin position="80"/>
        <end position="114"/>
    </location>
</feature>
<dbReference type="EMBL" id="CP027657">
    <property type="protein sequence ID" value="AVO52814.1"/>
    <property type="molecule type" value="Genomic_DNA"/>
</dbReference>
<organism evidence="2 3">
    <name type="scientific">Ectopseudomonas mendocina</name>
    <name type="common">Pseudomonas mendocina</name>
    <dbReference type="NCBI Taxonomy" id="300"/>
    <lineage>
        <taxon>Bacteria</taxon>
        <taxon>Pseudomonadati</taxon>
        <taxon>Pseudomonadota</taxon>
        <taxon>Gammaproteobacteria</taxon>
        <taxon>Pseudomonadales</taxon>
        <taxon>Pseudomonadaceae</taxon>
        <taxon>Ectopseudomonas</taxon>
    </lineage>
</organism>
<keyword evidence="1" id="KW-0175">Coiled coil</keyword>
<evidence type="ECO:0000256" key="1">
    <source>
        <dbReference type="SAM" id="Coils"/>
    </source>
</evidence>
<dbReference type="OrthoDB" id="5795846at2"/>
<accession>A0A2R3QM43</accession>
<evidence type="ECO:0000313" key="2">
    <source>
        <dbReference type="EMBL" id="AVO52814.1"/>
    </source>
</evidence>
<reference evidence="2 3" key="1">
    <citation type="submission" date="2018-03" db="EMBL/GenBank/DDBJ databases">
        <title>Complete genome sequence and methylome analysis of Pseudomonas mendocina NEB 698.</title>
        <authorList>
            <person name="Morgan R.D."/>
        </authorList>
    </citation>
    <scope>NUCLEOTIDE SEQUENCE [LARGE SCALE GENOMIC DNA]</scope>
    <source>
        <strain evidence="2 3">NEB698</strain>
    </source>
</reference>
<dbReference type="Proteomes" id="UP000238327">
    <property type="component" value="Chromosome"/>
</dbReference>
<dbReference type="NCBIfam" id="TIGR02444">
    <property type="entry name" value="TIGR02444 family protein"/>
    <property type="match status" value="1"/>
</dbReference>
<dbReference type="AlphaFoldDB" id="A0A2R3QM43"/>
<sequence>MQDLWNFAVQLYARPGVESACLELQDSGCDVCLLLAGAWLEQRGIPCRDDYLQALRDLAQPWQQNVVMPLRQARRQWRTAASQDVELTTLREQLKQMELEAERLLLKRLEALTKDWPSESAGSDWLRHLAGNDNAALQVLRGAVITR</sequence>
<dbReference type="Pfam" id="PF09523">
    <property type="entry name" value="DUF2390"/>
    <property type="match status" value="1"/>
</dbReference>